<feature type="transmembrane region" description="Helical" evidence="1">
    <location>
        <begin position="322"/>
        <end position="343"/>
    </location>
</feature>
<feature type="transmembrane region" description="Helical" evidence="1">
    <location>
        <begin position="355"/>
        <end position="378"/>
    </location>
</feature>
<dbReference type="EMBL" id="JACSQN010000007">
    <property type="protein sequence ID" value="MBD7984794.1"/>
    <property type="molecule type" value="Genomic_DNA"/>
</dbReference>
<sequence>MDTSIILQIVANLFTVQTLIALFVGVVGGIVIGALPGLSSTMAVALLVPITFGMEPVAGLVMLTAIYTSATYGGSLASILLHTPGTPASAATALDGYQLTQKGMAARAIGISTVSSMIGGFISGVALLFLAPPLAKLSLMFSAPEYFLLAIFGLTIIGSLSGASMVKGLASGVLGLLIGTIGIDIITGFPRYTFGNVSLESGISLVPALIGLFSLSQVFIMLEKKDGAKKEVVKQKLTKLLPNRADMKKTLPTILRSSGLGVLVGILPGAGGDVGSWVGYNEAKRFSKNKEEFGKGSIEGIAGSEAANNAVTGGALIPLMTLGIPGSSTTAVLLGGLMIQGLVPGNELFTANATISYAVIIGFIVANILMGIVGLFGAKYFIKALKVPPNILITVIIILCVLGSYAINNSMFDVYMMLFFGVLGYLMRKTGFSTAPVILGMILGPIAEKGLGQSLVMGQGHLVEFFFSRPISVVFMILIILALLSPFVLKLIQKRRRTVV</sequence>
<comment type="caution">
    <text evidence="3">The sequence shown here is derived from an EMBL/GenBank/DDBJ whole genome shotgun (WGS) entry which is preliminary data.</text>
</comment>
<feature type="transmembrane region" description="Helical" evidence="1">
    <location>
        <begin position="169"/>
        <end position="189"/>
    </location>
</feature>
<proteinExistence type="predicted"/>
<dbReference type="PANTHER" id="PTHR35342:SF5">
    <property type="entry name" value="TRICARBOXYLIC TRANSPORT PROTEIN"/>
    <property type="match status" value="1"/>
</dbReference>
<dbReference type="Pfam" id="PF01970">
    <property type="entry name" value="TctA"/>
    <property type="match status" value="1"/>
</dbReference>
<accession>A0ABR8UB53</accession>
<feature type="transmembrane region" description="Helical" evidence="1">
    <location>
        <begin position="201"/>
        <end position="222"/>
    </location>
</feature>
<keyword evidence="1" id="KW-0472">Membrane</keyword>
<feature type="transmembrane region" description="Helical" evidence="1">
    <location>
        <begin position="109"/>
        <end position="131"/>
    </location>
</feature>
<feature type="transmembrane region" description="Helical" evidence="1">
    <location>
        <begin position="471"/>
        <end position="492"/>
    </location>
</feature>
<keyword evidence="1" id="KW-1133">Transmembrane helix</keyword>
<feature type="transmembrane region" description="Helical" evidence="1">
    <location>
        <begin position="137"/>
        <end position="157"/>
    </location>
</feature>
<gene>
    <name evidence="3" type="ORF">H9649_09385</name>
</gene>
<reference evidence="3 4" key="1">
    <citation type="submission" date="2020-08" db="EMBL/GenBank/DDBJ databases">
        <title>A Genomic Blueprint of the Chicken Gut Microbiome.</title>
        <authorList>
            <person name="Gilroy R."/>
            <person name="Ravi A."/>
            <person name="Getino M."/>
            <person name="Pursley I."/>
            <person name="Horton D.L."/>
            <person name="Alikhan N.-F."/>
            <person name="Baker D."/>
            <person name="Gharbi K."/>
            <person name="Hall N."/>
            <person name="Watson M."/>
            <person name="Adriaenssens E.M."/>
            <person name="Foster-Nyarko E."/>
            <person name="Jarju S."/>
            <person name="Secka A."/>
            <person name="Antonio M."/>
            <person name="Oren A."/>
            <person name="Chaudhuri R."/>
            <person name="La Ragione R.M."/>
            <person name="Hildebrand F."/>
            <person name="Pallen M.J."/>
        </authorList>
    </citation>
    <scope>NUCLEOTIDE SEQUENCE [LARGE SCALE GENOMIC DNA]</scope>
    <source>
        <strain evidence="3 4">Sa2YVA2</strain>
    </source>
</reference>
<evidence type="ECO:0000313" key="4">
    <source>
        <dbReference type="Proteomes" id="UP000626786"/>
    </source>
</evidence>
<dbReference type="InterPro" id="IPR002823">
    <property type="entry name" value="DUF112_TM"/>
</dbReference>
<keyword evidence="4" id="KW-1185">Reference proteome</keyword>
<evidence type="ECO:0000259" key="2">
    <source>
        <dbReference type="Pfam" id="PF01970"/>
    </source>
</evidence>
<dbReference type="PANTHER" id="PTHR35342">
    <property type="entry name" value="TRICARBOXYLIC TRANSPORT PROTEIN"/>
    <property type="match status" value="1"/>
</dbReference>
<feature type="transmembrane region" description="Helical" evidence="1">
    <location>
        <begin position="44"/>
        <end position="67"/>
    </location>
</feature>
<feature type="transmembrane region" description="Helical" evidence="1">
    <location>
        <begin position="6"/>
        <end position="32"/>
    </location>
</feature>
<evidence type="ECO:0000256" key="1">
    <source>
        <dbReference type="SAM" id="Phobius"/>
    </source>
</evidence>
<keyword evidence="1" id="KW-0812">Transmembrane</keyword>
<name>A0ABR8UB53_9BACL</name>
<protein>
    <submittedName>
        <fullName evidence="3">Tripartite tricarboxylate transporter permease</fullName>
    </submittedName>
</protein>
<dbReference type="RefSeq" id="WP_191694490.1">
    <property type="nucleotide sequence ID" value="NZ_JACSQN010000007.1"/>
</dbReference>
<dbReference type="Proteomes" id="UP000626786">
    <property type="component" value="Unassembled WGS sequence"/>
</dbReference>
<feature type="domain" description="DUF112" evidence="2">
    <location>
        <begin position="19"/>
        <end position="439"/>
    </location>
</feature>
<evidence type="ECO:0000313" key="3">
    <source>
        <dbReference type="EMBL" id="MBD7984794.1"/>
    </source>
</evidence>
<organism evidence="3 4">
    <name type="scientific">Sporosarcina quadrami</name>
    <dbReference type="NCBI Taxonomy" id="2762234"/>
    <lineage>
        <taxon>Bacteria</taxon>
        <taxon>Bacillati</taxon>
        <taxon>Bacillota</taxon>
        <taxon>Bacilli</taxon>
        <taxon>Bacillales</taxon>
        <taxon>Caryophanaceae</taxon>
        <taxon>Sporosarcina</taxon>
    </lineage>
</organism>
<feature type="transmembrane region" description="Helical" evidence="1">
    <location>
        <begin position="390"/>
        <end position="406"/>
    </location>
</feature>
<feature type="transmembrane region" description="Helical" evidence="1">
    <location>
        <begin position="434"/>
        <end position="451"/>
    </location>
</feature>